<dbReference type="RefSeq" id="XP_018228794.1">
    <property type="nucleotide sequence ID" value="XM_018374914.1"/>
</dbReference>
<dbReference type="PANTHER" id="PTHR22949:SF0">
    <property type="entry name" value="RE27538P"/>
    <property type="match status" value="1"/>
</dbReference>
<comment type="caution">
    <text evidence="2">The sequence shown here is derived from an EMBL/GenBank/DDBJ whole genome shotgun (WGS) entry which is preliminary data.</text>
</comment>
<evidence type="ECO:0000313" key="2">
    <source>
        <dbReference type="EMBL" id="KTW28232.1"/>
    </source>
</evidence>
<feature type="domain" description="DUF8032" evidence="1">
    <location>
        <begin position="222"/>
        <end position="328"/>
    </location>
</feature>
<dbReference type="eggNOG" id="ENOG502QY0U">
    <property type="taxonomic scope" value="Eukaryota"/>
</dbReference>
<protein>
    <recommendedName>
        <fullName evidence="1">DUF8032 domain-containing protein</fullName>
    </recommendedName>
</protein>
<dbReference type="STRING" id="1408657.A0A0W4ZIM9"/>
<gene>
    <name evidence="2" type="ORF">T551_02651</name>
</gene>
<dbReference type="OrthoDB" id="5599902at2759"/>
<accession>A0A0W4ZIM9</accession>
<feature type="domain" description="DUF8032" evidence="1">
    <location>
        <begin position="422"/>
        <end position="521"/>
    </location>
</feature>
<reference evidence="3" key="1">
    <citation type="journal article" date="2016" name="Nat. Commun.">
        <title>Genome analysis of three Pneumocystis species reveals adaptation mechanisms to life exclusively in mammalian hosts.</title>
        <authorList>
            <person name="Ma L."/>
            <person name="Chen Z."/>
            <person name="Huang D.W."/>
            <person name="Kutty G."/>
            <person name="Ishihara M."/>
            <person name="Wang H."/>
            <person name="Abouelleil A."/>
            <person name="Bishop L."/>
            <person name="Davey E."/>
            <person name="Deng R."/>
            <person name="Deng X."/>
            <person name="Fan L."/>
            <person name="Fantoni G."/>
            <person name="Fitzgerald M."/>
            <person name="Gogineni E."/>
            <person name="Goldberg J.M."/>
            <person name="Handley G."/>
            <person name="Hu X."/>
            <person name="Huber C."/>
            <person name="Jiao X."/>
            <person name="Jones K."/>
            <person name="Levin J.Z."/>
            <person name="Liu Y."/>
            <person name="Macdonald P."/>
            <person name="Melnikov A."/>
            <person name="Raley C."/>
            <person name="Sassi M."/>
            <person name="Sherman B.T."/>
            <person name="Song X."/>
            <person name="Sykes S."/>
            <person name="Tran B."/>
            <person name="Walsh L."/>
            <person name="Xia Y."/>
            <person name="Yang J."/>
            <person name="Young S."/>
            <person name="Zeng Q."/>
            <person name="Zheng X."/>
            <person name="Stephens R."/>
            <person name="Nusbaum C."/>
            <person name="Birren B.W."/>
            <person name="Azadi P."/>
            <person name="Lempicki R.A."/>
            <person name="Cuomo C.A."/>
            <person name="Kovacs J.A."/>
        </authorList>
    </citation>
    <scope>NUCLEOTIDE SEQUENCE [LARGE SCALE GENOMIC DNA]</scope>
    <source>
        <strain evidence="3">RU7</strain>
    </source>
</reference>
<organism evidence="2 3">
    <name type="scientific">Pneumocystis jirovecii (strain RU7)</name>
    <name type="common">Human pneumocystis pneumonia agent</name>
    <dbReference type="NCBI Taxonomy" id="1408657"/>
    <lineage>
        <taxon>Eukaryota</taxon>
        <taxon>Fungi</taxon>
        <taxon>Dikarya</taxon>
        <taxon>Ascomycota</taxon>
        <taxon>Taphrinomycotina</taxon>
        <taxon>Pneumocystomycetes</taxon>
        <taxon>Pneumocystaceae</taxon>
        <taxon>Pneumocystis</taxon>
    </lineage>
</organism>
<dbReference type="Pfam" id="PF26087">
    <property type="entry name" value="DUF8032"/>
    <property type="match status" value="2"/>
</dbReference>
<dbReference type="AlphaFoldDB" id="A0A0W4ZIM9"/>
<sequence>METFHPGVSVLNTPSNVQPGVDTGKWISVYHWPTAGYTVSPLHDTDMKWALHTGIPITIPSTISSPISTSIPTAISTSLPSTISTAIPPAMSTTISTPFGPDTTIPSTDAHDTYAYSVWTPSTNHSTVPSTVQTTSAVQAVQAMQAVQTVCTYSPALTQSTLTQPTLTTLASLTPSSLTTPTLSSEWTSFGRKEKPANHGTVSSGPIPANPLRIYKDPNGVDWISFAYSRERIRTEYTIRGDVETVDLDTLPEEFKQQNCVSKMQKILRRNGNIIYPRARVPPEQYTGTRHRYETECNSIGWALSKLNPCLRNKRGLIQRAVDSWRNKEPSLRSRRIRRMVALNDLHCTQENNIIHENANTLSALDTSVVCMSSNTSPLPPQFRQVTSCNVMTNTLHGLHEIGKKTGKSENTEEAVLKRPKYILLDDNRKGTRVRVRVSLDEVSLEEIPDAFRRDHCVFPRRFVSIHASYGESEIEYEQTEEIKKEQAINEIGWKLAWLNMRLFANRPSFLQRAVDAYRNKIELITCEEKWGTRKGRKAWLNKTN</sequence>
<name>A0A0W4ZIM9_PNEJ7</name>
<dbReference type="PANTHER" id="PTHR22949">
    <property type="entry name" value="WHITE COLLAR 2 PROTEIN WC2"/>
    <property type="match status" value="1"/>
</dbReference>
<evidence type="ECO:0000313" key="3">
    <source>
        <dbReference type="Proteomes" id="UP000053447"/>
    </source>
</evidence>
<dbReference type="InterPro" id="IPR058345">
    <property type="entry name" value="DUF8032"/>
</dbReference>
<dbReference type="EMBL" id="LFWA01000012">
    <property type="protein sequence ID" value="KTW28232.1"/>
    <property type="molecule type" value="Genomic_DNA"/>
</dbReference>
<keyword evidence="3" id="KW-1185">Reference proteome</keyword>
<proteinExistence type="predicted"/>
<dbReference type="Proteomes" id="UP000053447">
    <property type="component" value="Unassembled WGS sequence"/>
</dbReference>
<dbReference type="GeneID" id="28941169"/>
<dbReference type="VEuPathDB" id="FungiDB:T551_02651"/>
<evidence type="ECO:0000259" key="1">
    <source>
        <dbReference type="Pfam" id="PF26087"/>
    </source>
</evidence>